<keyword evidence="2" id="KW-1133">Transmembrane helix</keyword>
<protein>
    <submittedName>
        <fullName evidence="3">Uncharacterized protein</fullName>
    </submittedName>
</protein>
<dbReference type="AlphaFoldDB" id="A0A0M4ML05"/>
<dbReference type="EMBL" id="CP012390">
    <property type="protein sequence ID" value="ALE18891.1"/>
    <property type="molecule type" value="Genomic_DNA"/>
</dbReference>
<reference evidence="3 4" key="1">
    <citation type="journal article" date="2015" name="Genome Announc.">
        <title>Complete Genome Sequences for Two Strains of a Novel Fastidious, Partially Acid-Fast, Gram-Positive Corynebacterineae Bacterium, Derived from Human Clinical Samples.</title>
        <authorList>
            <person name="Nicholson A.C."/>
            <person name="Bell M."/>
            <person name="Humrighouse B.W."/>
            <person name="McQuiston J.R."/>
        </authorList>
    </citation>
    <scope>NUCLEOTIDE SEQUENCE [LARGE SCALE GENOMIC DNA]</scope>
    <source>
        <strain evidence="3 4">X1698</strain>
    </source>
</reference>
<organism evidence="3 4">
    <name type="scientific">Lawsonella clevelandensis</name>
    <dbReference type="NCBI Taxonomy" id="1528099"/>
    <lineage>
        <taxon>Bacteria</taxon>
        <taxon>Bacillati</taxon>
        <taxon>Actinomycetota</taxon>
        <taxon>Actinomycetes</taxon>
        <taxon>Mycobacteriales</taxon>
        <taxon>Lawsonellaceae</taxon>
        <taxon>Lawsonella</taxon>
    </lineage>
</organism>
<evidence type="ECO:0000256" key="1">
    <source>
        <dbReference type="SAM" id="MobiDB-lite"/>
    </source>
</evidence>
<sequence>MTDDNLTPRPVDDDAQQAAEPSAAETLDLTGMEEAPQTPEEIAAIEAAEKQRARNINKIFAAMMTTLVLIFVLFLAIYIPWRKDQNTLPGPTTSTVEVVTPSSSAPVQ</sequence>
<dbReference type="KEGG" id="cbq:AL705_03600"/>
<gene>
    <name evidence="3" type="ORF">AL705_03600</name>
</gene>
<proteinExistence type="predicted"/>
<dbReference type="Proteomes" id="UP000068137">
    <property type="component" value="Chromosome"/>
</dbReference>
<feature type="compositionally biased region" description="Low complexity" evidence="1">
    <location>
        <begin position="89"/>
        <end position="108"/>
    </location>
</feature>
<name>A0A0M4ML05_9ACTN</name>
<evidence type="ECO:0000313" key="4">
    <source>
        <dbReference type="Proteomes" id="UP000068137"/>
    </source>
</evidence>
<evidence type="ECO:0000313" key="3">
    <source>
        <dbReference type="EMBL" id="ALE18891.1"/>
    </source>
</evidence>
<feature type="region of interest" description="Disordered" evidence="1">
    <location>
        <begin position="84"/>
        <end position="108"/>
    </location>
</feature>
<feature type="region of interest" description="Disordered" evidence="1">
    <location>
        <begin position="1"/>
        <end position="37"/>
    </location>
</feature>
<keyword evidence="2" id="KW-0812">Transmembrane</keyword>
<dbReference type="RefSeq" id="WP_053961845.1">
    <property type="nucleotide sequence ID" value="NZ_CP012390.1"/>
</dbReference>
<accession>A0A0M4ML05</accession>
<evidence type="ECO:0000256" key="2">
    <source>
        <dbReference type="SAM" id="Phobius"/>
    </source>
</evidence>
<keyword evidence="2" id="KW-0472">Membrane</keyword>
<feature type="transmembrane region" description="Helical" evidence="2">
    <location>
        <begin position="59"/>
        <end position="81"/>
    </location>
</feature>